<feature type="compositionally biased region" description="Polar residues" evidence="1">
    <location>
        <begin position="512"/>
        <end position="521"/>
    </location>
</feature>
<evidence type="ECO:0000313" key="2">
    <source>
        <dbReference type="EMBL" id="CCA67863.1"/>
    </source>
</evidence>
<feature type="region of interest" description="Disordered" evidence="1">
    <location>
        <begin position="90"/>
        <end position="126"/>
    </location>
</feature>
<sequence>MSVVSVAEPPTYSRLPDTQLLVIPSSNAAQFQSGCLGVDQISSVEGEVHVKGALPGNWSRLTIALVTTERARSTTVQLASHVLELYNALPSSAPGRSSNPSSSPPVTSHFSLPLTNDTPQPVRTPHSSLSHQLVATLYPSDANKEPLVTAQDIDIKRYSPPDPALTPLMPRTYTLDTPLKVELQVARSVYRLGDIIPVYVTIPVPERDQITRSRMRLRNIKVELVRTTTILSRHTHGYSESSGSASTSFSPSSTNKAMSESSLLSGDIPPASPSHDEKFTDLDYDEDSLVASDAPSQFTTVLTRSGASARFHSSQPVRIRLLIRASALPSSPAQVPADFSYNQSGAFECTITQHSTLHSVEFSLEVAISFLTQRPERPESSANAHAPPVQEYAKVSIPITLLPPPARKGDQTTELDMEQAYHKKFDKPPVKTNRVADADVGPPGPSASGAPPPFDERDAPPPPFVQSDPQSMQAGTSRLPTFLESEAHYVVPLPGPSSTLQTPYGGYVPIEGSSNAPQPNQAEEDPDRLLELEGEGRLFGFRPEQQFDGLEASFGGAAEPPPAIENVQEDTDVTALADLVDRPERALEAIGRGMSVASAVDPGGYASHREDDMDNLEHALRLDAVEGPAPPFVDDPADPPPGIDMEFRTSPPPFPPPSADQPPLINGQAADLPPPPIEDEPLPRPEIIENPSVRPPPYLTTTDAPSDSQHGPPPSYVDLRPSS</sequence>
<name>G4T960_SERID</name>
<feature type="compositionally biased region" description="Pro residues" evidence="1">
    <location>
        <begin position="650"/>
        <end position="660"/>
    </location>
</feature>
<dbReference type="STRING" id="1109443.G4T960"/>
<feature type="compositionally biased region" description="Low complexity" evidence="1">
    <location>
        <begin position="90"/>
        <end position="108"/>
    </location>
</feature>
<dbReference type="AlphaFoldDB" id="G4T960"/>
<feature type="compositionally biased region" description="Low complexity" evidence="1">
    <location>
        <begin position="239"/>
        <end position="253"/>
    </location>
</feature>
<evidence type="ECO:0000256" key="1">
    <source>
        <dbReference type="SAM" id="MobiDB-lite"/>
    </source>
</evidence>
<protein>
    <submittedName>
        <fullName evidence="2">Uncharacterized protein</fullName>
    </submittedName>
</protein>
<feature type="compositionally biased region" description="Basic and acidic residues" evidence="1">
    <location>
        <begin position="607"/>
        <end position="624"/>
    </location>
</feature>
<feature type="compositionally biased region" description="Polar residues" evidence="1">
    <location>
        <begin position="109"/>
        <end position="126"/>
    </location>
</feature>
<proteinExistence type="predicted"/>
<dbReference type="Proteomes" id="UP000007148">
    <property type="component" value="Unassembled WGS sequence"/>
</dbReference>
<comment type="caution">
    <text evidence="2">The sequence shown here is derived from an EMBL/GenBank/DDBJ whole genome shotgun (WGS) entry which is preliminary data.</text>
</comment>
<organism evidence="2 3">
    <name type="scientific">Serendipita indica (strain DSM 11827)</name>
    <name type="common">Root endophyte fungus</name>
    <name type="synonym">Piriformospora indica</name>
    <dbReference type="NCBI Taxonomy" id="1109443"/>
    <lineage>
        <taxon>Eukaryota</taxon>
        <taxon>Fungi</taxon>
        <taxon>Dikarya</taxon>
        <taxon>Basidiomycota</taxon>
        <taxon>Agaricomycotina</taxon>
        <taxon>Agaricomycetes</taxon>
        <taxon>Sebacinales</taxon>
        <taxon>Serendipitaceae</taxon>
        <taxon>Serendipita</taxon>
    </lineage>
</organism>
<feature type="compositionally biased region" description="Polar residues" evidence="1">
    <location>
        <begin position="467"/>
        <end position="479"/>
    </location>
</feature>
<dbReference type="EMBL" id="CAFZ01000021">
    <property type="protein sequence ID" value="CCA67863.1"/>
    <property type="molecule type" value="Genomic_DNA"/>
</dbReference>
<dbReference type="HOGENOM" id="CLU_416815_0_0_1"/>
<feature type="region of interest" description="Disordered" evidence="1">
    <location>
        <begin position="235"/>
        <end position="276"/>
    </location>
</feature>
<gene>
    <name evidence="2" type="ORF">PIIN_01687</name>
</gene>
<feature type="compositionally biased region" description="Basic and acidic residues" evidence="1">
    <location>
        <begin position="421"/>
        <end position="437"/>
    </location>
</feature>
<feature type="region of interest" description="Disordered" evidence="1">
    <location>
        <begin position="421"/>
        <end position="526"/>
    </location>
</feature>
<evidence type="ECO:0000313" key="3">
    <source>
        <dbReference type="Proteomes" id="UP000007148"/>
    </source>
</evidence>
<reference evidence="2 3" key="1">
    <citation type="journal article" date="2011" name="PLoS Pathog.">
        <title>Endophytic Life Strategies Decoded by Genome and Transcriptome Analyses of the Mutualistic Root Symbiont Piriformospora indica.</title>
        <authorList>
            <person name="Zuccaro A."/>
            <person name="Lahrmann U."/>
            <person name="Guldener U."/>
            <person name="Langen G."/>
            <person name="Pfiffi S."/>
            <person name="Biedenkopf D."/>
            <person name="Wong P."/>
            <person name="Samans B."/>
            <person name="Grimm C."/>
            <person name="Basiewicz M."/>
            <person name="Murat C."/>
            <person name="Martin F."/>
            <person name="Kogel K.H."/>
        </authorList>
    </citation>
    <scope>NUCLEOTIDE SEQUENCE [LARGE SCALE GENOMIC DNA]</scope>
    <source>
        <strain evidence="2 3">DSM 11827</strain>
    </source>
</reference>
<feature type="compositionally biased region" description="Polar residues" evidence="1">
    <location>
        <begin position="699"/>
        <end position="709"/>
    </location>
</feature>
<keyword evidence="3" id="KW-1185">Reference proteome</keyword>
<feature type="compositionally biased region" description="Polar residues" evidence="1">
    <location>
        <begin position="254"/>
        <end position="264"/>
    </location>
</feature>
<dbReference type="InParanoid" id="G4T960"/>
<dbReference type="OrthoDB" id="3357813at2759"/>
<feature type="compositionally biased region" description="Pro residues" evidence="1">
    <location>
        <begin position="628"/>
        <end position="642"/>
    </location>
</feature>
<feature type="compositionally biased region" description="Pro residues" evidence="1">
    <location>
        <begin position="442"/>
        <end position="453"/>
    </location>
</feature>
<feature type="region of interest" description="Disordered" evidence="1">
    <location>
        <begin position="597"/>
        <end position="723"/>
    </location>
</feature>
<dbReference type="OMA" id="YQKKHDR"/>
<dbReference type="eggNOG" id="ENOG502S53D">
    <property type="taxonomic scope" value="Eukaryota"/>
</dbReference>
<accession>G4T960</accession>